<dbReference type="SUPFAM" id="SSF53850">
    <property type="entry name" value="Periplasmic binding protein-like II"/>
    <property type="match status" value="2"/>
</dbReference>
<dbReference type="InterPro" id="IPR016024">
    <property type="entry name" value="ARM-type_fold"/>
</dbReference>
<dbReference type="Proteomes" id="UP001642484">
    <property type="component" value="Unassembled WGS sequence"/>
</dbReference>
<feature type="coiled-coil region" evidence="2">
    <location>
        <begin position="1428"/>
        <end position="1455"/>
    </location>
</feature>
<evidence type="ECO:0000256" key="2">
    <source>
        <dbReference type="SAM" id="Coils"/>
    </source>
</evidence>
<dbReference type="Pfam" id="PF08514">
    <property type="entry name" value="STAG"/>
    <property type="match status" value="1"/>
</dbReference>
<proteinExistence type="inferred from homology"/>
<name>A0ABP0LVU2_9DINO</name>
<keyword evidence="4" id="KW-0812">Transmembrane</keyword>
<keyword evidence="9" id="KW-1185">Reference proteome</keyword>
<keyword evidence="4" id="KW-1133">Transmembrane helix</keyword>
<reference evidence="8 9" key="1">
    <citation type="submission" date="2024-02" db="EMBL/GenBank/DDBJ databases">
        <authorList>
            <person name="Chen Y."/>
            <person name="Shah S."/>
            <person name="Dougan E. K."/>
            <person name="Thang M."/>
            <person name="Chan C."/>
        </authorList>
    </citation>
    <scope>NUCLEOTIDE SEQUENCE [LARGE SCALE GENOMIC DNA]</scope>
</reference>
<evidence type="ECO:0000256" key="1">
    <source>
        <dbReference type="ARBA" id="ARBA00008725"/>
    </source>
</evidence>
<sequence length="2469" mass="267890">MQMPPRLPLPKAAASPSSSFPPAVHEADGLLRDLAEEEDKKSTNAARLALSGWSDAILELLAEVERGPNTEDPLEEVWHWLAASERLARALSFAEHFSVAGLASRLDREPEAERWHGAVRQLRMVQRESGWNARYLRVVEEPLARLRHERPEQLSKLVATLLRSLRRIHSSSKLREFGAERGRSGGVWCAWMALLRTIAPDFEGNMAEEAEIEMSRLPGGGPTGKAPLVRALRARQPDLKKVACLWLDRFHSEKYGALAELIGLVMAVADISGETTVMKEDLEERAPPEVVSELAAALVQEAVEKGADFSQHWLVSREKGAVRVRENFPAIWRELALAPNTEDLLGDLVQRLRAWTLSLAECQIRGIRHAATVAGLGLVEGMQIQCNHIQEWCDTAEVRLQDTESAKAALGKELKRNRQCLKNLRAARDGLAGTLLSKRSKDVEPDIRRSCCEALQRWAELGCEVTWKQYLHFLIQDREPKVRAAALQALVPLLRMREAAPLSAEVKSVAEELRPRVLERCQDPDATVAAAALCCACALAKAEVLKEEDFDPLIDLLWDAEAARRDAACIFVSRFVLNEDVMDLPGGAGTGSKRLLEMLLDFLHEFLDGHYELTERLVAALWRKASCLEDWEAMTALLLSEELKPEQHTVSAYLAEATVRWAVDEWLGTGSSHSEALLQHAARALGPRLPQLLAAFQSEKATMQKTASLCSHLLRFCSLSPQSSGGLAPEAVVKVLCSAFIRQTDPEALEHLALALAALLELSSATRGAVHDLAKSFHQNFLQLVPHANVSGGASPDGEVRMPDSLLANAQRLRILTKAYDVSLCDVEGFVTSALDLVAQRAEAESARCSVQGELVVILLELLTLISLRHAAQCSGPPLQSALGARDVRDEVQLKQAPTAAEDFLNLARLLLQRDEDPRVRTAAFAGALATLSAWWNAAQQSEQAEKPWSCGCSEQLQHALSDHLGKLLAEANTVPTDCVLVSGLGEPSASSAFSRLFVLLQQGLAEPSSSMLDGERVKAAQLCCLMVATCRHPEVALSSLPSLVLSLPLSPRDDLQQVAWTFLRRLRSEAHAGQAEEFFTMLLRAVKLVHEENTTAVAKDLSSRLLQHVGVGKLQPKWQDALMSVLRKGVAHASQGCSEGFLEALTPWITKHVVDDRRLEGLGTWAKEQENEALQKAGLEKLLEACEVTAKRTTEDTPPSKLASRWDKGILKEVEGRQAPQNHQGQSKDANIHARDQGCYGSSLSTSMKVAALSAEMRCPVKGTRHRMAALLQKVLKVLVSRACQLPPVFQVGASKSGGAEATHFRDAFQSYLEHYFVNEGAERPAERGEVGFGTPRRGLPGDRAQRSGLSWWRATVRHSRELAESCAQLCGRLAGLLTEVGRLRAALPELHRRDASLMREVQGFLELHSGPRSGLSTAELLDLKRRMEAEHELSEVQARLRDLAQRCEKAGVELSLDAETESVAPTAEVLTLDDQVSVSVPAMQESINCLREELDEMGQQLESGSWGKDDPKWRMRPYETVVESMLLAQAYFSAQRSTQPCDPSQIRCSPAMLKIVSLAILAGCHAQLVQIDGSGTTNPSKFFWKIMETMEARTRKDVRLTYRAVGSSTGQREFTQPSSGTDYSSGLTDFGSGDIPMTLDRYNGLTGAGREMVHLPFCMGAIGVFHSVPAAEVGDSAGLKLPPCVLAKIFDGAITTWDHQEIKDHNPNLNVPAGTLIKVGHRTLGSSSTGGTTGYLNAKCPASWTRGAGSSIAWPASAGFTAVQGSGGMADHIATTPYAIGYLDAGHGHQRDFQEVNLQNEAGTWLTSKDAINAMDANNNNGVAAAGKAAVDAGDIPSSATADWSSVNLYRKAGTNTWPIVLVSYIYLNKDMSSWPVEKVALLKAFVDMVLGEGQDMLPDFSFNRVPAEMNQWSTVWASISKPTGLTEMVLKTSTDAWNGQAENVITSKRNSYSLWKLGELESSMNAMKTRLDSMETHLDEYGIVPLHGSGTTNTKNWFAKAMKLMEERARVPLFLTYRAVGSGTGQKEFVGNAANMYKSYSHFGAGDIPMSSTHYGTLMGQSPPESMVHIPLALGAIAVFHSVPSSEIGGASLKLDACLLAKIFSGKVTTWDHADVKAQNEGISVPAGQKIRVNHRNLGSSSTGGLTGYLQKKCDAQWGLGAGSSITWPALDNFYAVEGSPGMLNGIKDNSYGIGYLDAGHGHDFGLSEVALTNKDGTSQTSKESIAAGGVAAAGTAAANAGTVFPTDPSGDWSSVNLYDMAGANTWPIVLVSYLYVKKDQTATNPKTAAALKAFISMVVNDRDGMAAEFGFTPPSNSLKAVSLSAAGSIMYPAGMQSFTEETSTQPYLGMATNVISMKRHSYDLYDTSVMQDAISKLRTELAAKGGMEGTKEKYNDTLPVAMSVVALVMSLIGACMACVAFYFVRAAQPGLAPTASGTIIGLTDPSRSKVEEKHAAEVAAEDLKI</sequence>
<gene>
    <name evidence="8" type="ORF">CCMP2556_LOCUS22948</name>
</gene>
<feature type="domain" description="PBP" evidence="6">
    <location>
        <begin position="1989"/>
        <end position="2305"/>
    </location>
</feature>
<evidence type="ECO:0008006" key="10">
    <source>
        <dbReference type="Google" id="ProtNLM"/>
    </source>
</evidence>
<keyword evidence="2" id="KW-0175">Coiled coil</keyword>
<dbReference type="Gene3D" id="3.40.190.10">
    <property type="entry name" value="Periplasmic binding protein-like II"/>
    <property type="match status" value="4"/>
</dbReference>
<dbReference type="CDD" id="cd13565">
    <property type="entry name" value="PBP2_PstS"/>
    <property type="match status" value="1"/>
</dbReference>
<evidence type="ECO:0000313" key="8">
    <source>
        <dbReference type="EMBL" id="CAK9043332.1"/>
    </source>
</evidence>
<feature type="transmembrane region" description="Helical" evidence="4">
    <location>
        <begin position="2404"/>
        <end position="2428"/>
    </location>
</feature>
<dbReference type="Gene3D" id="1.25.10.10">
    <property type="entry name" value="Leucine-rich Repeat Variant"/>
    <property type="match status" value="1"/>
</dbReference>
<evidence type="ECO:0000259" key="6">
    <source>
        <dbReference type="Pfam" id="PF12849"/>
    </source>
</evidence>
<dbReference type="PANTHER" id="PTHR42996:SF1">
    <property type="entry name" value="PHOSPHATE-BINDING PROTEIN PSTS"/>
    <property type="match status" value="1"/>
</dbReference>
<organism evidence="8 9">
    <name type="scientific">Durusdinium trenchii</name>
    <dbReference type="NCBI Taxonomy" id="1381693"/>
    <lineage>
        <taxon>Eukaryota</taxon>
        <taxon>Sar</taxon>
        <taxon>Alveolata</taxon>
        <taxon>Dinophyceae</taxon>
        <taxon>Suessiales</taxon>
        <taxon>Symbiodiniaceae</taxon>
        <taxon>Durusdinium</taxon>
    </lineage>
</organism>
<evidence type="ECO:0000256" key="3">
    <source>
        <dbReference type="SAM" id="MobiDB-lite"/>
    </source>
</evidence>
<dbReference type="EMBL" id="CAXAMN010014446">
    <property type="protein sequence ID" value="CAK9043332.1"/>
    <property type="molecule type" value="Genomic_DNA"/>
</dbReference>
<feature type="domain" description="PBP" evidence="6">
    <location>
        <begin position="1572"/>
        <end position="1871"/>
    </location>
</feature>
<dbReference type="PANTHER" id="PTHR42996">
    <property type="entry name" value="PHOSPHATE-BINDING PROTEIN PSTS"/>
    <property type="match status" value="1"/>
</dbReference>
<feature type="domain" description="STAG" evidence="5">
    <location>
        <begin position="313"/>
        <end position="407"/>
    </location>
</feature>
<dbReference type="Pfam" id="PF24571">
    <property type="entry name" value="HEAT_SCC3-SA"/>
    <property type="match status" value="1"/>
</dbReference>
<dbReference type="InterPro" id="IPR050962">
    <property type="entry name" value="Phosphate-bind_PstS"/>
</dbReference>
<protein>
    <recommendedName>
        <fullName evidence="10">Non-specific serine/threonine protein kinase</fullName>
    </recommendedName>
</protein>
<dbReference type="InterPro" id="IPR024370">
    <property type="entry name" value="PBP_domain"/>
</dbReference>
<evidence type="ECO:0000256" key="4">
    <source>
        <dbReference type="SAM" id="Phobius"/>
    </source>
</evidence>
<dbReference type="SUPFAM" id="SSF48371">
    <property type="entry name" value="ARM repeat"/>
    <property type="match status" value="1"/>
</dbReference>
<evidence type="ECO:0000259" key="5">
    <source>
        <dbReference type="Pfam" id="PF08514"/>
    </source>
</evidence>
<feature type="domain" description="Cohesin subunit SCC3/SA HEAT-repeats" evidence="7">
    <location>
        <begin position="617"/>
        <end position="860"/>
    </location>
</feature>
<feature type="compositionally biased region" description="Low complexity" evidence="3">
    <location>
        <begin position="9"/>
        <end position="23"/>
    </location>
</feature>
<accession>A0ABP0LVU2</accession>
<feature type="region of interest" description="Disordered" evidence="3">
    <location>
        <begin position="1"/>
        <end position="26"/>
    </location>
</feature>
<dbReference type="InterPro" id="IPR013721">
    <property type="entry name" value="STAG"/>
</dbReference>
<dbReference type="InterPro" id="IPR056396">
    <property type="entry name" value="HEAT_SCC3-SA"/>
</dbReference>
<comment type="caution">
    <text evidence="8">The sequence shown here is derived from an EMBL/GenBank/DDBJ whole genome shotgun (WGS) entry which is preliminary data.</text>
</comment>
<dbReference type="InterPro" id="IPR011989">
    <property type="entry name" value="ARM-like"/>
</dbReference>
<evidence type="ECO:0000313" key="9">
    <source>
        <dbReference type="Proteomes" id="UP001642484"/>
    </source>
</evidence>
<evidence type="ECO:0000259" key="7">
    <source>
        <dbReference type="Pfam" id="PF24571"/>
    </source>
</evidence>
<dbReference type="Pfam" id="PF12849">
    <property type="entry name" value="PBP_like_2"/>
    <property type="match status" value="2"/>
</dbReference>
<comment type="similarity">
    <text evidence="1">Belongs to the PstS family.</text>
</comment>
<keyword evidence="4" id="KW-0472">Membrane</keyword>